<sequence length="108" mass="12535">MYVFMNLFVEALWLEAPSHLLTETWTSVPVIPPSTCTDDYMQWFLTRSHPRLQNTVNIPHGFHVPVDPPMPDRTLLDLIACEARRKDAGIEEKFDRVANLLSRHYRGT</sequence>
<organism evidence="1 2">
    <name type="scientific">Catharanthus roseus</name>
    <name type="common">Madagascar periwinkle</name>
    <name type="synonym">Vinca rosea</name>
    <dbReference type="NCBI Taxonomy" id="4058"/>
    <lineage>
        <taxon>Eukaryota</taxon>
        <taxon>Viridiplantae</taxon>
        <taxon>Streptophyta</taxon>
        <taxon>Embryophyta</taxon>
        <taxon>Tracheophyta</taxon>
        <taxon>Spermatophyta</taxon>
        <taxon>Magnoliopsida</taxon>
        <taxon>eudicotyledons</taxon>
        <taxon>Gunneridae</taxon>
        <taxon>Pentapetalae</taxon>
        <taxon>asterids</taxon>
        <taxon>lamiids</taxon>
        <taxon>Gentianales</taxon>
        <taxon>Apocynaceae</taxon>
        <taxon>Rauvolfioideae</taxon>
        <taxon>Vinceae</taxon>
        <taxon>Catharanthinae</taxon>
        <taxon>Catharanthus</taxon>
    </lineage>
</organism>
<comment type="caution">
    <text evidence="1">The sequence shown here is derived from an EMBL/GenBank/DDBJ whole genome shotgun (WGS) entry which is preliminary data.</text>
</comment>
<keyword evidence="2" id="KW-1185">Reference proteome</keyword>
<evidence type="ECO:0000313" key="1">
    <source>
        <dbReference type="EMBL" id="KAI5680420.1"/>
    </source>
</evidence>
<dbReference type="EMBL" id="CM044701">
    <property type="protein sequence ID" value="KAI5680420.1"/>
    <property type="molecule type" value="Genomic_DNA"/>
</dbReference>
<gene>
    <name evidence="1" type="ORF">M9H77_01647</name>
</gene>
<evidence type="ECO:0000313" key="2">
    <source>
        <dbReference type="Proteomes" id="UP001060085"/>
    </source>
</evidence>
<proteinExistence type="predicted"/>
<reference evidence="2" key="1">
    <citation type="journal article" date="2023" name="Nat. Plants">
        <title>Single-cell RNA sequencing provides a high-resolution roadmap for understanding the multicellular compartmentation of specialized metabolism.</title>
        <authorList>
            <person name="Sun S."/>
            <person name="Shen X."/>
            <person name="Li Y."/>
            <person name="Li Y."/>
            <person name="Wang S."/>
            <person name="Li R."/>
            <person name="Zhang H."/>
            <person name="Shen G."/>
            <person name="Guo B."/>
            <person name="Wei J."/>
            <person name="Xu J."/>
            <person name="St-Pierre B."/>
            <person name="Chen S."/>
            <person name="Sun C."/>
        </authorList>
    </citation>
    <scope>NUCLEOTIDE SEQUENCE [LARGE SCALE GENOMIC DNA]</scope>
</reference>
<dbReference type="Proteomes" id="UP001060085">
    <property type="component" value="Linkage Group LG01"/>
</dbReference>
<protein>
    <submittedName>
        <fullName evidence="1">Uncharacterized protein</fullName>
    </submittedName>
</protein>
<name>A0ACC0C649_CATRO</name>
<accession>A0ACC0C649</accession>